<protein>
    <submittedName>
        <fullName evidence="1">Uncharacterized protein</fullName>
    </submittedName>
</protein>
<dbReference type="Proteomes" id="UP000053097">
    <property type="component" value="Unassembled WGS sequence"/>
</dbReference>
<gene>
    <name evidence="1" type="ORF">X777_00170</name>
</gene>
<name>A0A026VRR9_OOCBI</name>
<dbReference type="OrthoDB" id="9986793at2759"/>
<dbReference type="EMBL" id="KK111321">
    <property type="protein sequence ID" value="EZA46427.1"/>
    <property type="molecule type" value="Genomic_DNA"/>
</dbReference>
<dbReference type="InterPro" id="IPR036397">
    <property type="entry name" value="RNaseH_sf"/>
</dbReference>
<sequence>VVHEQVLHPFHHRKIQSLRSNDYPLRVAIVQWLLQKSVEQPEFHSKILFTDECCFTSQGLYNIHNSHIWAEKNPHFTYVHHHQIRFSVNVWAGIVGDVLVGPYLIPAQLTAQAYHVHLQDVLPELLETVPLAIRVDMWFLYDGVPACFTPSTRSSHRHLW</sequence>
<proteinExistence type="predicted"/>
<evidence type="ECO:0000313" key="1">
    <source>
        <dbReference type="EMBL" id="EZA46427.1"/>
    </source>
</evidence>
<keyword evidence="2" id="KW-1185">Reference proteome</keyword>
<dbReference type="Gene3D" id="3.30.420.10">
    <property type="entry name" value="Ribonuclease H-like superfamily/Ribonuclease H"/>
    <property type="match status" value="1"/>
</dbReference>
<evidence type="ECO:0000313" key="2">
    <source>
        <dbReference type="Proteomes" id="UP000053097"/>
    </source>
</evidence>
<dbReference type="PANTHER" id="PTHR47326">
    <property type="entry name" value="TRANSPOSABLE ELEMENT TC3 TRANSPOSASE-LIKE PROTEIN"/>
    <property type="match status" value="1"/>
</dbReference>
<organism evidence="1 2">
    <name type="scientific">Ooceraea biroi</name>
    <name type="common">Clonal raider ant</name>
    <name type="synonym">Cerapachys biroi</name>
    <dbReference type="NCBI Taxonomy" id="2015173"/>
    <lineage>
        <taxon>Eukaryota</taxon>
        <taxon>Metazoa</taxon>
        <taxon>Ecdysozoa</taxon>
        <taxon>Arthropoda</taxon>
        <taxon>Hexapoda</taxon>
        <taxon>Insecta</taxon>
        <taxon>Pterygota</taxon>
        <taxon>Neoptera</taxon>
        <taxon>Endopterygota</taxon>
        <taxon>Hymenoptera</taxon>
        <taxon>Apocrita</taxon>
        <taxon>Aculeata</taxon>
        <taxon>Formicoidea</taxon>
        <taxon>Formicidae</taxon>
        <taxon>Dorylinae</taxon>
        <taxon>Ooceraea</taxon>
    </lineage>
</organism>
<dbReference type="PANTHER" id="PTHR47326:SF1">
    <property type="entry name" value="HTH PSQ-TYPE DOMAIN-CONTAINING PROTEIN"/>
    <property type="match status" value="1"/>
</dbReference>
<accession>A0A026VRR9</accession>
<feature type="non-terminal residue" evidence="1">
    <location>
        <position position="1"/>
    </location>
</feature>
<dbReference type="AlphaFoldDB" id="A0A026VRR9"/>
<dbReference type="GO" id="GO:0003676">
    <property type="term" value="F:nucleic acid binding"/>
    <property type="evidence" value="ECO:0007669"/>
    <property type="project" value="InterPro"/>
</dbReference>
<reference evidence="1 2" key="1">
    <citation type="journal article" date="2014" name="Curr. Biol.">
        <title>The genome of the clonal raider ant Cerapachys biroi.</title>
        <authorList>
            <person name="Oxley P.R."/>
            <person name="Ji L."/>
            <person name="Fetter-Pruneda I."/>
            <person name="McKenzie S.K."/>
            <person name="Li C."/>
            <person name="Hu H."/>
            <person name="Zhang G."/>
            <person name="Kronauer D.J."/>
        </authorList>
    </citation>
    <scope>NUCLEOTIDE SEQUENCE [LARGE SCALE GENOMIC DNA]</scope>
</reference>